<dbReference type="InterPro" id="IPR015324">
    <property type="entry name" value="Ribosomal_Rsm22-like"/>
</dbReference>
<proteinExistence type="predicted"/>
<evidence type="ECO:0000256" key="2">
    <source>
        <dbReference type="ARBA" id="ARBA00022723"/>
    </source>
</evidence>
<evidence type="ECO:0000256" key="4">
    <source>
        <dbReference type="ARBA" id="ARBA00023004"/>
    </source>
</evidence>
<organism evidence="8 9">
    <name type="scientific">Polistes dominula</name>
    <name type="common">European paper wasp</name>
    <name type="synonym">Vespa dominula</name>
    <dbReference type="NCBI Taxonomy" id="743375"/>
    <lineage>
        <taxon>Eukaryota</taxon>
        <taxon>Metazoa</taxon>
        <taxon>Ecdysozoa</taxon>
        <taxon>Arthropoda</taxon>
        <taxon>Hexapoda</taxon>
        <taxon>Insecta</taxon>
        <taxon>Pterygota</taxon>
        <taxon>Neoptera</taxon>
        <taxon>Endopterygota</taxon>
        <taxon>Hymenoptera</taxon>
        <taxon>Apocrita</taxon>
        <taxon>Aculeata</taxon>
        <taxon>Vespoidea</taxon>
        <taxon>Vespidae</taxon>
        <taxon>Polistinae</taxon>
        <taxon>Polistini</taxon>
        <taxon>Polistes</taxon>
    </lineage>
</organism>
<dbReference type="PANTHER" id="PTHR13184:SF5">
    <property type="entry name" value="METHYLTRANSFERASE-LIKE PROTEIN 17, MITOCHONDRIAL"/>
    <property type="match status" value="1"/>
</dbReference>
<dbReference type="RefSeq" id="XP_015180546.1">
    <property type="nucleotide sequence ID" value="XM_015325060.1"/>
</dbReference>
<evidence type="ECO:0000256" key="6">
    <source>
        <dbReference type="ARBA" id="ARBA00023128"/>
    </source>
</evidence>
<dbReference type="InterPro" id="IPR052571">
    <property type="entry name" value="Mt_RNA_Methyltransferase"/>
</dbReference>
<evidence type="ECO:0000256" key="1">
    <source>
        <dbReference type="ARBA" id="ARBA00004173"/>
    </source>
</evidence>
<dbReference type="GeneID" id="107068545"/>
<sequence>MILEKTYIMLNMYFLRRISVRFFSSKPNVKLEDDLNNLLDQKLLKHRHHPGIINPRFVEVPNWIKDSIKIVLDDSNISNEYLWKGGQKLMQHLLGRHITIKQPVVPNEEKRIYDSMNPTKLYEIVDDTNINNDNTNNDFKLEYHEKEKSHHSSNIPLNYNRQSCLLYLVGRSQFEYSVVYRILNQIKTKDVDFKPKTLFDFGSGVGTVMWASSQLWSDSLIEYFGVDTSSHMNDLSAELNNHNTHPIKNVFYRQFFPATPVPLYDIVVSSFSLLELPDIEKRFDIVQKLWAKTQNYLVIIEDGTNAGFAAVNEARDILLYNPSQSDNKNDNNIHVCAPCPHDMKCPRYHTDNTPCNFDISYYTLPVSGTSCLKKNRFSYVVLKKGARSDSDKQWPRIVRPVLKRSRHVVCRTCTANGKLEEIIFTTFKYGKNAYRCARVSKWGDLLPIEISKDNAS</sequence>
<evidence type="ECO:0000313" key="9">
    <source>
        <dbReference type="RefSeq" id="XP_015180546.1"/>
    </source>
</evidence>
<dbReference type="SUPFAM" id="SSF53335">
    <property type="entry name" value="S-adenosyl-L-methionine-dependent methyltransferases"/>
    <property type="match status" value="1"/>
</dbReference>
<protein>
    <submittedName>
        <fullName evidence="9">Methyltransferase-like protein 17, mitochondrial</fullName>
    </submittedName>
</protein>
<keyword evidence="5" id="KW-0411">Iron-sulfur</keyword>
<evidence type="ECO:0000313" key="8">
    <source>
        <dbReference type="Proteomes" id="UP000694924"/>
    </source>
</evidence>
<evidence type="ECO:0000256" key="7">
    <source>
        <dbReference type="ARBA" id="ARBA00045681"/>
    </source>
</evidence>
<comment type="function">
    <text evidence="7">Mitochondrial ribosome (mitoribosome) assembly factor. Binds at the interface of the head and body domains of the mitochondrial small ribosomal subunit (mt-SSU), occluding the mRNA channel and preventing compaction of the head domain towards the body. Probable inactive methyltransferase: retains the characteristic folding and ability to bind S-adenosyl-L-methionine, but it probably lost its methyltransferase activity.</text>
</comment>
<reference evidence="9" key="1">
    <citation type="submission" date="2025-08" db="UniProtKB">
        <authorList>
            <consortium name="RefSeq"/>
        </authorList>
    </citation>
    <scope>IDENTIFICATION</scope>
    <source>
        <tissue evidence="9">Whole body</tissue>
    </source>
</reference>
<dbReference type="Gene3D" id="3.40.50.150">
    <property type="entry name" value="Vaccinia Virus protein VP39"/>
    <property type="match status" value="1"/>
</dbReference>
<evidence type="ECO:0000256" key="3">
    <source>
        <dbReference type="ARBA" id="ARBA00022946"/>
    </source>
</evidence>
<name>A0ABM1IK09_POLDO</name>
<keyword evidence="3" id="KW-0809">Transit peptide</keyword>
<evidence type="ECO:0000256" key="5">
    <source>
        <dbReference type="ARBA" id="ARBA00023014"/>
    </source>
</evidence>
<keyword evidence="4" id="KW-0408">Iron</keyword>
<dbReference type="Pfam" id="PF09243">
    <property type="entry name" value="Rsm22"/>
    <property type="match status" value="1"/>
</dbReference>
<gene>
    <name evidence="9" type="primary">LOC107068545</name>
</gene>
<dbReference type="InterPro" id="IPR029063">
    <property type="entry name" value="SAM-dependent_MTases_sf"/>
</dbReference>
<comment type="subcellular location">
    <subcellularLocation>
        <location evidence="1">Mitochondrion</location>
    </subcellularLocation>
</comment>
<accession>A0ABM1IK09</accession>
<keyword evidence="8" id="KW-1185">Reference proteome</keyword>
<keyword evidence="2" id="KW-0479">Metal-binding</keyword>
<dbReference type="Proteomes" id="UP000694924">
    <property type="component" value="Unplaced"/>
</dbReference>
<dbReference type="PANTHER" id="PTHR13184">
    <property type="entry name" value="37S RIBOSOMAL PROTEIN S22"/>
    <property type="match status" value="1"/>
</dbReference>
<keyword evidence="6" id="KW-0496">Mitochondrion</keyword>